<keyword evidence="3 6" id="KW-1133">Transmembrane helix</keyword>
<name>A0ABP6MBR0_9ACTN</name>
<feature type="transmembrane region" description="Helical" evidence="6">
    <location>
        <begin position="339"/>
        <end position="357"/>
    </location>
</feature>
<protein>
    <submittedName>
        <fullName evidence="8">MFS transporter</fullName>
    </submittedName>
</protein>
<comment type="subcellular location">
    <subcellularLocation>
        <location evidence="1">Cell membrane</location>
        <topology evidence="1">Multi-pass membrane protein</topology>
    </subcellularLocation>
</comment>
<evidence type="ECO:0000256" key="3">
    <source>
        <dbReference type="ARBA" id="ARBA00022989"/>
    </source>
</evidence>
<keyword evidence="9" id="KW-1185">Reference proteome</keyword>
<keyword evidence="2 6" id="KW-0812">Transmembrane</keyword>
<evidence type="ECO:0000259" key="7">
    <source>
        <dbReference type="PROSITE" id="PS50850"/>
    </source>
</evidence>
<gene>
    <name evidence="8" type="ORF">GCM10010449_22050</name>
</gene>
<feature type="domain" description="Major facilitator superfamily (MFS) profile" evidence="7">
    <location>
        <begin position="21"/>
        <end position="487"/>
    </location>
</feature>
<keyword evidence="5" id="KW-0046">Antibiotic resistance</keyword>
<dbReference type="SUPFAM" id="SSF103473">
    <property type="entry name" value="MFS general substrate transporter"/>
    <property type="match status" value="1"/>
</dbReference>
<dbReference type="RefSeq" id="WP_344520448.1">
    <property type="nucleotide sequence ID" value="NZ_BAAAUG010000032.1"/>
</dbReference>
<evidence type="ECO:0000256" key="1">
    <source>
        <dbReference type="ARBA" id="ARBA00004651"/>
    </source>
</evidence>
<dbReference type="PRINTS" id="PR01036">
    <property type="entry name" value="TCRTETB"/>
</dbReference>
<evidence type="ECO:0000256" key="4">
    <source>
        <dbReference type="ARBA" id="ARBA00023136"/>
    </source>
</evidence>
<feature type="transmembrane region" description="Helical" evidence="6">
    <location>
        <begin position="363"/>
        <end position="384"/>
    </location>
</feature>
<feature type="transmembrane region" description="Helical" evidence="6">
    <location>
        <begin position="175"/>
        <end position="194"/>
    </location>
</feature>
<dbReference type="PANTHER" id="PTHR42718">
    <property type="entry name" value="MAJOR FACILITATOR SUPERFAMILY MULTIDRUG TRANSPORTER MFSC"/>
    <property type="match status" value="1"/>
</dbReference>
<dbReference type="Pfam" id="PF07690">
    <property type="entry name" value="MFS_1"/>
    <property type="match status" value="1"/>
</dbReference>
<dbReference type="PANTHER" id="PTHR42718:SF49">
    <property type="entry name" value="EXPORT PROTEIN"/>
    <property type="match status" value="1"/>
</dbReference>
<feature type="transmembrane region" description="Helical" evidence="6">
    <location>
        <begin position="230"/>
        <end position="251"/>
    </location>
</feature>
<dbReference type="InterPro" id="IPR020846">
    <property type="entry name" value="MFS_dom"/>
</dbReference>
<evidence type="ECO:0000256" key="2">
    <source>
        <dbReference type="ARBA" id="ARBA00022692"/>
    </source>
</evidence>
<feature type="transmembrane region" description="Helical" evidence="6">
    <location>
        <begin position="88"/>
        <end position="110"/>
    </location>
</feature>
<dbReference type="PROSITE" id="PS50850">
    <property type="entry name" value="MFS"/>
    <property type="match status" value="1"/>
</dbReference>
<proteinExistence type="predicted"/>
<evidence type="ECO:0000313" key="8">
    <source>
        <dbReference type="EMBL" id="GAA3098220.1"/>
    </source>
</evidence>
<feature type="transmembrane region" description="Helical" evidence="6">
    <location>
        <begin position="405"/>
        <end position="427"/>
    </location>
</feature>
<dbReference type="Gene3D" id="1.20.1250.20">
    <property type="entry name" value="MFS general substrate transporter like domains"/>
    <property type="match status" value="1"/>
</dbReference>
<feature type="transmembrane region" description="Helical" evidence="6">
    <location>
        <begin position="146"/>
        <end position="169"/>
    </location>
</feature>
<dbReference type="EMBL" id="BAAAUG010000032">
    <property type="protein sequence ID" value="GAA3098220.1"/>
    <property type="molecule type" value="Genomic_DNA"/>
</dbReference>
<keyword evidence="4 6" id="KW-0472">Membrane</keyword>
<feature type="transmembrane region" description="Helical" evidence="6">
    <location>
        <begin position="116"/>
        <end position="134"/>
    </location>
</feature>
<evidence type="ECO:0000313" key="9">
    <source>
        <dbReference type="Proteomes" id="UP001501637"/>
    </source>
</evidence>
<feature type="transmembrane region" description="Helical" evidence="6">
    <location>
        <begin position="56"/>
        <end position="76"/>
    </location>
</feature>
<sequence length="493" mass="49596">MDATTAETALSSPQARPSALTLPVVLAGVVLVAMSISGTAVALPGVGRDLDTSGSALNWVVAGYNLAFAAMTLVAGSAADRVGRRRTFVVSALVFSFGFLVTAVSPSIVFTDAARIVSGVGGAGIMAAGGAILASSYEGAARNRAFALMGTMAGVGVAVGPTLSGLLISATGWRGSFVVFTVVGLLITSGGTRIRESRAATGRADWPGSLLFVAALALLMFALLEAPSLGWTHGAVIAAAVGGLVALMVFAAVQRRSAAPVLDPALIANRSFLGWSLATLTTSVGFLGVLVFLPTYLQAAAGLTPAAAGTAMLLLTAPVLVTPLAAVALVNKGVPARRLIVPALLLVTVGNLWLSALSPHNTVLGAASPLLLIGVGMGISFGITDGQAMALVPAQSVGMAAGFLNTLRGAAEAMVIAAFGAALLGLLGSRLGDGERAASVSAGQLSDAHRHAELAALTWSWRMTQLGIALLCLLLSITVVALIRQHGPRRKTV</sequence>
<feature type="transmembrane region" description="Helical" evidence="6">
    <location>
        <begin position="306"/>
        <end position="330"/>
    </location>
</feature>
<dbReference type="Proteomes" id="UP001501637">
    <property type="component" value="Unassembled WGS sequence"/>
</dbReference>
<feature type="transmembrane region" description="Helical" evidence="6">
    <location>
        <begin position="20"/>
        <end position="44"/>
    </location>
</feature>
<dbReference type="Gene3D" id="1.20.1720.10">
    <property type="entry name" value="Multidrug resistance protein D"/>
    <property type="match status" value="1"/>
</dbReference>
<comment type="caution">
    <text evidence="8">The sequence shown here is derived from an EMBL/GenBank/DDBJ whole genome shotgun (WGS) entry which is preliminary data.</text>
</comment>
<dbReference type="CDD" id="cd17321">
    <property type="entry name" value="MFS_MMR_MDR_like"/>
    <property type="match status" value="1"/>
</dbReference>
<accession>A0ABP6MBR0</accession>
<feature type="transmembrane region" description="Helical" evidence="6">
    <location>
        <begin position="206"/>
        <end position="224"/>
    </location>
</feature>
<evidence type="ECO:0000256" key="6">
    <source>
        <dbReference type="SAM" id="Phobius"/>
    </source>
</evidence>
<feature type="transmembrane region" description="Helical" evidence="6">
    <location>
        <begin position="272"/>
        <end position="294"/>
    </location>
</feature>
<evidence type="ECO:0000256" key="5">
    <source>
        <dbReference type="ARBA" id="ARBA00023251"/>
    </source>
</evidence>
<dbReference type="InterPro" id="IPR036259">
    <property type="entry name" value="MFS_trans_sf"/>
</dbReference>
<reference evidence="9" key="1">
    <citation type="journal article" date="2019" name="Int. J. Syst. Evol. Microbiol.">
        <title>The Global Catalogue of Microorganisms (GCM) 10K type strain sequencing project: providing services to taxonomists for standard genome sequencing and annotation.</title>
        <authorList>
            <consortium name="The Broad Institute Genomics Platform"/>
            <consortium name="The Broad Institute Genome Sequencing Center for Infectious Disease"/>
            <person name="Wu L."/>
            <person name="Ma J."/>
        </authorList>
    </citation>
    <scope>NUCLEOTIDE SEQUENCE [LARGE SCALE GENOMIC DNA]</scope>
    <source>
        <strain evidence="9">JCM 9092</strain>
    </source>
</reference>
<organism evidence="8 9">
    <name type="scientific">Streptomyces rectiviolaceus</name>
    <dbReference type="NCBI Taxonomy" id="332591"/>
    <lineage>
        <taxon>Bacteria</taxon>
        <taxon>Bacillati</taxon>
        <taxon>Actinomycetota</taxon>
        <taxon>Actinomycetes</taxon>
        <taxon>Kitasatosporales</taxon>
        <taxon>Streptomycetaceae</taxon>
        <taxon>Streptomyces</taxon>
    </lineage>
</organism>
<feature type="transmembrane region" description="Helical" evidence="6">
    <location>
        <begin position="463"/>
        <end position="483"/>
    </location>
</feature>
<dbReference type="InterPro" id="IPR011701">
    <property type="entry name" value="MFS"/>
</dbReference>